<keyword evidence="1" id="KW-0732">Signal</keyword>
<dbReference type="AlphaFoldDB" id="A0A6A6HY80"/>
<proteinExistence type="predicted"/>
<dbReference type="RefSeq" id="XP_033677567.1">
    <property type="nucleotide sequence ID" value="XM_033819614.1"/>
</dbReference>
<sequence length="51" mass="5858">MNAESLLLMVICLRSCLCSAILCYRAAISRCCGWWKWYLSKSAARCVLYAY</sequence>
<dbReference type="EMBL" id="ML987207">
    <property type="protein sequence ID" value="KAF2242563.1"/>
    <property type="molecule type" value="Genomic_DNA"/>
</dbReference>
<name>A0A6A6HY80_9PLEO</name>
<feature type="chain" id="PRO_5025341245" evidence="1">
    <location>
        <begin position="19"/>
        <end position="51"/>
    </location>
</feature>
<reference evidence="2" key="1">
    <citation type="journal article" date="2020" name="Stud. Mycol.">
        <title>101 Dothideomycetes genomes: a test case for predicting lifestyles and emergence of pathogens.</title>
        <authorList>
            <person name="Haridas S."/>
            <person name="Albert R."/>
            <person name="Binder M."/>
            <person name="Bloem J."/>
            <person name="Labutti K."/>
            <person name="Salamov A."/>
            <person name="Andreopoulos B."/>
            <person name="Baker S."/>
            <person name="Barry K."/>
            <person name="Bills G."/>
            <person name="Bluhm B."/>
            <person name="Cannon C."/>
            <person name="Castanera R."/>
            <person name="Culley D."/>
            <person name="Daum C."/>
            <person name="Ezra D."/>
            <person name="Gonzalez J."/>
            <person name="Henrissat B."/>
            <person name="Kuo A."/>
            <person name="Liang C."/>
            <person name="Lipzen A."/>
            <person name="Lutzoni F."/>
            <person name="Magnuson J."/>
            <person name="Mondo S."/>
            <person name="Nolan M."/>
            <person name="Ohm R."/>
            <person name="Pangilinan J."/>
            <person name="Park H.-J."/>
            <person name="Ramirez L."/>
            <person name="Alfaro M."/>
            <person name="Sun H."/>
            <person name="Tritt A."/>
            <person name="Yoshinaga Y."/>
            <person name="Zwiers L.-H."/>
            <person name="Turgeon B."/>
            <person name="Goodwin S."/>
            <person name="Spatafora J."/>
            <person name="Crous P."/>
            <person name="Grigoriev I."/>
        </authorList>
    </citation>
    <scope>NUCLEOTIDE SEQUENCE</scope>
    <source>
        <strain evidence="2">CBS 122368</strain>
    </source>
</reference>
<gene>
    <name evidence="2" type="ORF">BU26DRAFT_128536</name>
</gene>
<feature type="signal peptide" evidence="1">
    <location>
        <begin position="1"/>
        <end position="18"/>
    </location>
</feature>
<dbReference type="Proteomes" id="UP000800094">
    <property type="component" value="Unassembled WGS sequence"/>
</dbReference>
<evidence type="ECO:0000313" key="2">
    <source>
        <dbReference type="EMBL" id="KAF2242563.1"/>
    </source>
</evidence>
<keyword evidence="3" id="KW-1185">Reference proteome</keyword>
<protein>
    <submittedName>
        <fullName evidence="2">Uncharacterized protein</fullName>
    </submittedName>
</protein>
<organism evidence="2 3">
    <name type="scientific">Trematosphaeria pertusa</name>
    <dbReference type="NCBI Taxonomy" id="390896"/>
    <lineage>
        <taxon>Eukaryota</taxon>
        <taxon>Fungi</taxon>
        <taxon>Dikarya</taxon>
        <taxon>Ascomycota</taxon>
        <taxon>Pezizomycotina</taxon>
        <taxon>Dothideomycetes</taxon>
        <taxon>Pleosporomycetidae</taxon>
        <taxon>Pleosporales</taxon>
        <taxon>Massarineae</taxon>
        <taxon>Trematosphaeriaceae</taxon>
        <taxon>Trematosphaeria</taxon>
    </lineage>
</organism>
<dbReference type="GeneID" id="54572944"/>
<evidence type="ECO:0000313" key="3">
    <source>
        <dbReference type="Proteomes" id="UP000800094"/>
    </source>
</evidence>
<evidence type="ECO:0000256" key="1">
    <source>
        <dbReference type="SAM" id="SignalP"/>
    </source>
</evidence>
<accession>A0A6A6HY80</accession>